<dbReference type="EMBL" id="JBAKAZ010000004">
    <property type="protein sequence ID" value="MEL0628299.1"/>
    <property type="molecule type" value="Genomic_DNA"/>
</dbReference>
<comment type="caution">
    <text evidence="2">The sequence shown here is derived from an EMBL/GenBank/DDBJ whole genome shotgun (WGS) entry which is preliminary data.</text>
</comment>
<name>A0ABU9GLW3_9GAMM</name>
<protein>
    <submittedName>
        <fullName evidence="2">DUF4112 domain-containing protein</fullName>
    </submittedName>
</protein>
<dbReference type="InterPro" id="IPR025187">
    <property type="entry name" value="DUF4112"/>
</dbReference>
<dbReference type="Proteomes" id="UP001369082">
    <property type="component" value="Unassembled WGS sequence"/>
</dbReference>
<keyword evidence="1" id="KW-1133">Transmembrane helix</keyword>
<accession>A0ABU9GLW3</accession>
<proteinExistence type="predicted"/>
<keyword evidence="1" id="KW-0812">Transmembrane</keyword>
<dbReference type="PANTHER" id="PTHR35519">
    <property type="entry name" value="MEMBRANE PROTEINS"/>
    <property type="match status" value="1"/>
</dbReference>
<sequence>MFKSKRTQGDKPSQQKMDAAIKRLERFSKITDSNIGVPFTKFKFGIDAIIGLIPVAGDVVGVALSSYVLLEAHKVGAGKRTKLKMLINILIDFFGGLIPLFGDFFDAYFKANTRNTAILKEELIKQGKAV</sequence>
<dbReference type="PANTHER" id="PTHR35519:SF2">
    <property type="entry name" value="PH DOMAIN PROTEIN"/>
    <property type="match status" value="1"/>
</dbReference>
<evidence type="ECO:0000313" key="3">
    <source>
        <dbReference type="Proteomes" id="UP001369082"/>
    </source>
</evidence>
<dbReference type="Pfam" id="PF13430">
    <property type="entry name" value="DUF4112"/>
    <property type="match status" value="1"/>
</dbReference>
<evidence type="ECO:0000256" key="1">
    <source>
        <dbReference type="SAM" id="Phobius"/>
    </source>
</evidence>
<dbReference type="RefSeq" id="WP_341596249.1">
    <property type="nucleotide sequence ID" value="NZ_JBAKAZ010000004.1"/>
</dbReference>
<evidence type="ECO:0000313" key="2">
    <source>
        <dbReference type="EMBL" id="MEL0628299.1"/>
    </source>
</evidence>
<feature type="transmembrane region" description="Helical" evidence="1">
    <location>
        <begin position="48"/>
        <end position="70"/>
    </location>
</feature>
<keyword evidence="3" id="KW-1185">Reference proteome</keyword>
<keyword evidence="1" id="KW-0472">Membrane</keyword>
<gene>
    <name evidence="2" type="ORF">V6256_01645</name>
</gene>
<feature type="transmembrane region" description="Helical" evidence="1">
    <location>
        <begin position="82"/>
        <end position="102"/>
    </location>
</feature>
<reference evidence="2 3" key="1">
    <citation type="submission" date="2024-02" db="EMBL/GenBank/DDBJ databases">
        <title>Bacteria isolated from the canopy kelp, Nereocystis luetkeana.</title>
        <authorList>
            <person name="Pfister C.A."/>
            <person name="Younker I.T."/>
            <person name="Light S.H."/>
        </authorList>
    </citation>
    <scope>NUCLEOTIDE SEQUENCE [LARGE SCALE GENOMIC DNA]</scope>
    <source>
        <strain evidence="2 3">TI.1.05</strain>
    </source>
</reference>
<organism evidence="2 3">
    <name type="scientific">Psychromonas aquatilis</name>
    <dbReference type="NCBI Taxonomy" id="2005072"/>
    <lineage>
        <taxon>Bacteria</taxon>
        <taxon>Pseudomonadati</taxon>
        <taxon>Pseudomonadota</taxon>
        <taxon>Gammaproteobacteria</taxon>
        <taxon>Alteromonadales</taxon>
        <taxon>Psychromonadaceae</taxon>
        <taxon>Psychromonas</taxon>
    </lineage>
</organism>